<evidence type="ECO:0000256" key="3">
    <source>
        <dbReference type="ARBA" id="ARBA00022833"/>
    </source>
</evidence>
<evidence type="ECO:0000313" key="7">
    <source>
        <dbReference type="Proteomes" id="UP000679575"/>
    </source>
</evidence>
<feature type="domain" description="Zinc finger DksA/TraR C4-type" evidence="5">
    <location>
        <begin position="34"/>
        <end position="66"/>
    </location>
</feature>
<dbReference type="Pfam" id="PF01258">
    <property type="entry name" value="zf-dskA_traR"/>
    <property type="match status" value="1"/>
</dbReference>
<organism evidence="6 7">
    <name type="scientific">Shewanella yunxiaonensis</name>
    <dbReference type="NCBI Taxonomy" id="2829809"/>
    <lineage>
        <taxon>Bacteria</taxon>
        <taxon>Pseudomonadati</taxon>
        <taxon>Pseudomonadota</taxon>
        <taxon>Gammaproteobacteria</taxon>
        <taxon>Alteromonadales</taxon>
        <taxon>Shewanellaceae</taxon>
        <taxon>Shewanella</taxon>
    </lineage>
</organism>
<dbReference type="Gene3D" id="1.20.120.910">
    <property type="entry name" value="DksA, coiled-coil domain"/>
    <property type="match status" value="1"/>
</dbReference>
<keyword evidence="1" id="KW-0479">Metal-binding</keyword>
<keyword evidence="7" id="KW-1185">Reference proteome</keyword>
<feature type="zinc finger region" description="dksA C4-type" evidence="4">
    <location>
        <begin position="36"/>
        <end position="60"/>
    </location>
</feature>
<dbReference type="EMBL" id="CP073587">
    <property type="protein sequence ID" value="QUN06444.1"/>
    <property type="molecule type" value="Genomic_DNA"/>
</dbReference>
<evidence type="ECO:0000256" key="4">
    <source>
        <dbReference type="PROSITE-ProRule" id="PRU00510"/>
    </source>
</evidence>
<protein>
    <submittedName>
        <fullName evidence="6">TraR/DksA C4-type zinc finger protein</fullName>
    </submittedName>
</protein>
<evidence type="ECO:0000259" key="5">
    <source>
        <dbReference type="Pfam" id="PF01258"/>
    </source>
</evidence>
<gene>
    <name evidence="6" type="ORF">KDN34_02985</name>
</gene>
<dbReference type="RefSeq" id="WP_212595458.1">
    <property type="nucleotide sequence ID" value="NZ_CP073587.1"/>
</dbReference>
<dbReference type="PROSITE" id="PS51128">
    <property type="entry name" value="ZF_DKSA_2"/>
    <property type="match status" value="1"/>
</dbReference>
<sequence>MDVFDRASEKEERDRTDAIATVLEAARPTSLATGTCVDCGEPIEPERLAVMQYAQRCISCQRQQEHRNQVMTGGRRA</sequence>
<keyword evidence="2" id="KW-0863">Zinc-finger</keyword>
<dbReference type="InterPro" id="IPR000962">
    <property type="entry name" value="Znf_DskA_TraR"/>
</dbReference>
<dbReference type="SUPFAM" id="SSF57716">
    <property type="entry name" value="Glucocorticoid receptor-like (DNA-binding domain)"/>
    <property type="match status" value="1"/>
</dbReference>
<evidence type="ECO:0000313" key="6">
    <source>
        <dbReference type="EMBL" id="QUN06444.1"/>
    </source>
</evidence>
<name>A0ABX7YUK6_9GAMM</name>
<evidence type="ECO:0000256" key="1">
    <source>
        <dbReference type="ARBA" id="ARBA00022723"/>
    </source>
</evidence>
<proteinExistence type="predicted"/>
<dbReference type="Proteomes" id="UP000679575">
    <property type="component" value="Chromosome"/>
</dbReference>
<accession>A0ABX7YUK6</accession>
<keyword evidence="3" id="KW-0862">Zinc</keyword>
<evidence type="ECO:0000256" key="2">
    <source>
        <dbReference type="ARBA" id="ARBA00022771"/>
    </source>
</evidence>
<reference evidence="6 7" key="1">
    <citation type="submission" date="2021-04" db="EMBL/GenBank/DDBJ databases">
        <title>Novel species identification of genus Shewanella.</title>
        <authorList>
            <person name="Liu G."/>
        </authorList>
    </citation>
    <scope>NUCLEOTIDE SEQUENCE [LARGE SCALE GENOMIC DNA]</scope>
    <source>
        <strain evidence="6 7">FJAT-54481</strain>
    </source>
</reference>